<protein>
    <recommendedName>
        <fullName evidence="6">Pyridoxine/pyridoxamine 5'-phosphate oxidase</fullName>
        <ecNumber evidence="6">1.4.3.5</ecNumber>
    </recommendedName>
    <alternativeName>
        <fullName evidence="6">PNP/PMP oxidase</fullName>
        <shortName evidence="6">PNPOx</shortName>
    </alternativeName>
    <alternativeName>
        <fullName evidence="6">Pyridoxal 5'-phosphate synthase</fullName>
    </alternativeName>
</protein>
<dbReference type="EC" id="1.4.3.5" evidence="6"/>
<feature type="binding site" evidence="6">
    <location>
        <begin position="183"/>
        <end position="185"/>
    </location>
    <ligand>
        <name>substrate</name>
    </ligand>
</feature>
<dbReference type="EMBL" id="JACIFY010000016">
    <property type="protein sequence ID" value="MBB4237686.1"/>
    <property type="molecule type" value="Genomic_DNA"/>
</dbReference>
<dbReference type="NCBIfam" id="NF004231">
    <property type="entry name" value="PRK05679.1"/>
    <property type="match status" value="1"/>
</dbReference>
<dbReference type="GO" id="GO:0008615">
    <property type="term" value="P:pyridoxine biosynthetic process"/>
    <property type="evidence" value="ECO:0007669"/>
    <property type="project" value="UniProtKB-UniRule"/>
</dbReference>
<proteinExistence type="inferred from homology"/>
<feature type="domain" description="Pyridoxine 5'-phosphate oxidase dimerisation C-terminal" evidence="9">
    <location>
        <begin position="164"/>
        <end position="206"/>
    </location>
</feature>
<dbReference type="HAMAP" id="MF_01629">
    <property type="entry name" value="PdxH"/>
    <property type="match status" value="1"/>
</dbReference>
<evidence type="ECO:0000259" key="8">
    <source>
        <dbReference type="Pfam" id="PF01243"/>
    </source>
</evidence>
<dbReference type="GO" id="GO:0010181">
    <property type="term" value="F:FMN binding"/>
    <property type="evidence" value="ECO:0007669"/>
    <property type="project" value="UniProtKB-UniRule"/>
</dbReference>
<evidence type="ECO:0000256" key="7">
    <source>
        <dbReference type="PIRSR" id="PIRSR000190-2"/>
    </source>
</evidence>
<comment type="catalytic activity">
    <reaction evidence="6">
        <text>pyridoxamine 5'-phosphate + O2 + H2O = pyridoxal 5'-phosphate + H2O2 + NH4(+)</text>
        <dbReference type="Rhea" id="RHEA:15817"/>
        <dbReference type="ChEBI" id="CHEBI:15377"/>
        <dbReference type="ChEBI" id="CHEBI:15379"/>
        <dbReference type="ChEBI" id="CHEBI:16240"/>
        <dbReference type="ChEBI" id="CHEBI:28938"/>
        <dbReference type="ChEBI" id="CHEBI:58451"/>
        <dbReference type="ChEBI" id="CHEBI:597326"/>
        <dbReference type="EC" id="1.4.3.5"/>
    </reaction>
</comment>
<comment type="caution">
    <text evidence="10">The sequence shown here is derived from an EMBL/GenBank/DDBJ whole genome shotgun (WGS) entry which is preliminary data.</text>
</comment>
<organism evidence="10 11">
    <name type="scientific">Rhizobium esperanzae</name>
    <dbReference type="NCBI Taxonomy" id="1967781"/>
    <lineage>
        <taxon>Bacteria</taxon>
        <taxon>Pseudomonadati</taxon>
        <taxon>Pseudomonadota</taxon>
        <taxon>Alphaproteobacteria</taxon>
        <taxon>Hyphomicrobiales</taxon>
        <taxon>Rhizobiaceae</taxon>
        <taxon>Rhizobium/Agrobacterium group</taxon>
        <taxon>Rhizobium</taxon>
    </lineage>
</organism>
<accession>A0A7W6W6V5</accession>
<feature type="binding site" evidence="6 7">
    <location>
        <position position="97"/>
    </location>
    <ligand>
        <name>FMN</name>
        <dbReference type="ChEBI" id="CHEBI:58210"/>
    </ligand>
</feature>
<feature type="binding site" evidence="6">
    <location>
        <position position="115"/>
    </location>
    <ligand>
        <name>substrate</name>
    </ligand>
</feature>
<dbReference type="AlphaFoldDB" id="A0A7W6W6V5"/>
<keyword evidence="3 6" id="KW-0288">FMN</keyword>
<dbReference type="RefSeq" id="WP_184472201.1">
    <property type="nucleotide sequence ID" value="NZ_JACIFY010000016.1"/>
</dbReference>
<evidence type="ECO:0000256" key="4">
    <source>
        <dbReference type="ARBA" id="ARBA00023002"/>
    </source>
</evidence>
<comment type="cofactor">
    <cofactor evidence="6 7">
        <name>FMN</name>
        <dbReference type="ChEBI" id="CHEBI:58210"/>
    </cofactor>
    <text evidence="6 7">Binds 1 FMN per subunit.</text>
</comment>
<reference evidence="10 11" key="1">
    <citation type="submission" date="2020-08" db="EMBL/GenBank/DDBJ databases">
        <title>Genomic Encyclopedia of Type Strains, Phase IV (KMG-V): Genome sequencing to study the core and pangenomes of soil and plant-associated prokaryotes.</title>
        <authorList>
            <person name="Whitman W."/>
        </authorList>
    </citation>
    <scope>NUCLEOTIDE SEQUENCE [LARGE SCALE GENOMIC DNA]</scope>
    <source>
        <strain evidence="10 11">SEMIA 4089</strain>
    </source>
</reference>
<sequence>MSANELTSGDFTESGEPFKLFAEWLKEAEASEPNDPNAVALATVDEDGLPNVRMVLLKGFDDDGFVFYTNFESQKGREILGQKKAAMCFHWKSLRRQVRLRGPVEIVTDAEADAYFKTRARGSRIGAWASKQSRPLESRFALEKAVAEYTARYAIGDIPRPAHWSGFRIRPTSIEFWKDQNFRLHDRVEFRRPSPEGKWDKVRMYP</sequence>
<dbReference type="InterPro" id="IPR012349">
    <property type="entry name" value="Split_barrel_FMN-bd"/>
</dbReference>
<keyword evidence="5 6" id="KW-0664">Pyridoxine biosynthesis</keyword>
<comment type="subunit">
    <text evidence="6">Homodimer.</text>
</comment>
<keyword evidence="2 6" id="KW-0285">Flavoprotein</keyword>
<evidence type="ECO:0000313" key="11">
    <source>
        <dbReference type="Proteomes" id="UP000540909"/>
    </source>
</evidence>
<comment type="function">
    <text evidence="6">Catalyzes the oxidation of either pyridoxine 5'-phosphate (PNP) or pyridoxamine 5'-phosphate (PMP) into pyridoxal 5'-phosphate (PLP).</text>
</comment>
<dbReference type="PIRSF" id="PIRSF000190">
    <property type="entry name" value="Pyd_amn-ph_oxd"/>
    <property type="match status" value="1"/>
</dbReference>
<dbReference type="UniPathway" id="UPA01068">
    <property type="reaction ID" value="UER00304"/>
</dbReference>
<evidence type="ECO:0000256" key="2">
    <source>
        <dbReference type="ARBA" id="ARBA00022630"/>
    </source>
</evidence>
<dbReference type="InterPro" id="IPR000659">
    <property type="entry name" value="Pyridox_Oxase"/>
</dbReference>
<dbReference type="SUPFAM" id="SSF50475">
    <property type="entry name" value="FMN-binding split barrel"/>
    <property type="match status" value="1"/>
</dbReference>
<dbReference type="GO" id="GO:0004733">
    <property type="term" value="F:pyridoxamine phosphate oxidase activity"/>
    <property type="evidence" value="ECO:0007669"/>
    <property type="project" value="UniProtKB-UniRule"/>
</dbReference>
<feature type="binding site" evidence="6">
    <location>
        <position position="123"/>
    </location>
    <ligand>
        <name>substrate</name>
    </ligand>
</feature>
<comment type="similarity">
    <text evidence="1 6">Belongs to the pyridoxamine 5'-phosphate oxidase family.</text>
</comment>
<dbReference type="Gene3D" id="2.30.110.10">
    <property type="entry name" value="Electron Transport, Fmn-binding Protein, Chain A"/>
    <property type="match status" value="1"/>
</dbReference>
<comment type="pathway">
    <text evidence="6">Cofactor metabolism; pyridoxal 5'-phosphate salvage; pyridoxal 5'-phosphate from pyridoxine 5'-phosphate: step 1/1.</text>
</comment>
<dbReference type="Pfam" id="PF01243">
    <property type="entry name" value="PNPOx_N"/>
    <property type="match status" value="1"/>
</dbReference>
<comment type="caution">
    <text evidence="6">Lacks conserved residue(s) required for the propagation of feature annotation.</text>
</comment>
<feature type="binding site" evidence="6">
    <location>
        <position position="119"/>
    </location>
    <ligand>
        <name>substrate</name>
    </ligand>
</feature>
<evidence type="ECO:0000256" key="3">
    <source>
        <dbReference type="ARBA" id="ARBA00022643"/>
    </source>
</evidence>
<feature type="binding site" evidence="6 7">
    <location>
        <position position="177"/>
    </location>
    <ligand>
        <name>FMN</name>
        <dbReference type="ChEBI" id="CHEBI:58210"/>
    </ligand>
</feature>
<dbReference type="Proteomes" id="UP000540909">
    <property type="component" value="Unassembled WGS sequence"/>
</dbReference>
<feature type="binding site" evidence="6 7">
    <location>
        <position position="75"/>
    </location>
    <ligand>
        <name>FMN</name>
        <dbReference type="ChEBI" id="CHEBI:58210"/>
    </ligand>
</feature>
<feature type="binding site" evidence="6">
    <location>
        <position position="58"/>
    </location>
    <ligand>
        <name>substrate</name>
    </ligand>
</feature>
<evidence type="ECO:0000256" key="1">
    <source>
        <dbReference type="ARBA" id="ARBA00007301"/>
    </source>
</evidence>
<comment type="pathway">
    <text evidence="6">Cofactor metabolism; pyridoxal 5'-phosphate salvage; pyridoxal 5'-phosphate from pyridoxamine 5'-phosphate: step 1/1.</text>
</comment>
<evidence type="ECO:0000259" key="9">
    <source>
        <dbReference type="Pfam" id="PF10590"/>
    </source>
</evidence>
<feature type="binding site" evidence="6 7">
    <location>
        <begin position="53"/>
        <end position="58"/>
    </location>
    <ligand>
        <name>FMN</name>
        <dbReference type="ChEBI" id="CHEBI:58210"/>
    </ligand>
</feature>
<comment type="catalytic activity">
    <reaction evidence="6">
        <text>pyridoxine 5'-phosphate + O2 = pyridoxal 5'-phosphate + H2O2</text>
        <dbReference type="Rhea" id="RHEA:15149"/>
        <dbReference type="ChEBI" id="CHEBI:15379"/>
        <dbReference type="ChEBI" id="CHEBI:16240"/>
        <dbReference type="ChEBI" id="CHEBI:58589"/>
        <dbReference type="ChEBI" id="CHEBI:597326"/>
        <dbReference type="EC" id="1.4.3.5"/>
    </reaction>
</comment>
<dbReference type="NCBIfam" id="TIGR00558">
    <property type="entry name" value="pdxH"/>
    <property type="match status" value="1"/>
</dbReference>
<feature type="domain" description="Pyridoxamine 5'-phosphate oxidase N-terminal" evidence="8">
    <location>
        <begin position="27"/>
        <end position="150"/>
    </location>
</feature>
<evidence type="ECO:0000256" key="6">
    <source>
        <dbReference type="HAMAP-Rule" id="MF_01629"/>
    </source>
</evidence>
<dbReference type="PANTHER" id="PTHR10851">
    <property type="entry name" value="PYRIDOXINE-5-PHOSPHATE OXIDASE"/>
    <property type="match status" value="1"/>
</dbReference>
<keyword evidence="4 6" id="KW-0560">Oxidoreductase</keyword>
<dbReference type="InterPro" id="IPR011576">
    <property type="entry name" value="Pyridox_Oxase_N"/>
</dbReference>
<gene>
    <name evidence="6" type="primary">pdxH</name>
    <name evidence="10" type="ORF">GGD57_004288</name>
</gene>
<dbReference type="PANTHER" id="PTHR10851:SF0">
    <property type="entry name" value="PYRIDOXINE-5'-PHOSPHATE OXIDASE"/>
    <property type="match status" value="1"/>
</dbReference>
<name>A0A7W6W6V5_9HYPH</name>
<feature type="binding site" evidence="6 7">
    <location>
        <position position="187"/>
    </location>
    <ligand>
        <name>FMN</name>
        <dbReference type="ChEBI" id="CHEBI:58210"/>
    </ligand>
</feature>
<feature type="binding site" evidence="6 7">
    <location>
        <begin position="68"/>
        <end position="69"/>
    </location>
    <ligand>
        <name>FMN</name>
        <dbReference type="ChEBI" id="CHEBI:58210"/>
    </ligand>
</feature>
<dbReference type="Pfam" id="PF10590">
    <property type="entry name" value="PNP_phzG_C"/>
    <property type="match status" value="1"/>
</dbReference>
<dbReference type="InterPro" id="IPR019576">
    <property type="entry name" value="Pyridoxamine_oxidase_dimer_C"/>
</dbReference>
<evidence type="ECO:0000313" key="10">
    <source>
        <dbReference type="EMBL" id="MBB4237686.1"/>
    </source>
</evidence>
<evidence type="ECO:0000256" key="5">
    <source>
        <dbReference type="ARBA" id="ARBA00023096"/>
    </source>
</evidence>
<feature type="binding site" evidence="6 7">
    <location>
        <begin position="132"/>
        <end position="133"/>
    </location>
    <ligand>
        <name>FMN</name>
        <dbReference type="ChEBI" id="CHEBI:58210"/>
    </ligand>
</feature>